<comment type="caution">
    <text evidence="2">The sequence shown here is derived from an EMBL/GenBank/DDBJ whole genome shotgun (WGS) entry which is preliminary data.</text>
</comment>
<dbReference type="AlphaFoldDB" id="A0A6A1VF38"/>
<protein>
    <submittedName>
        <fullName evidence="2">Uncharacterized protein</fullName>
    </submittedName>
</protein>
<feature type="region of interest" description="Disordered" evidence="1">
    <location>
        <begin position="85"/>
        <end position="116"/>
    </location>
</feature>
<accession>A0A6A1VF38</accession>
<evidence type="ECO:0000313" key="2">
    <source>
        <dbReference type="EMBL" id="KAB1210806.1"/>
    </source>
</evidence>
<feature type="compositionally biased region" description="Polar residues" evidence="1">
    <location>
        <begin position="91"/>
        <end position="103"/>
    </location>
</feature>
<gene>
    <name evidence="2" type="ORF">CJ030_MR6G019803</name>
</gene>
<name>A0A6A1VF38_9ROSI</name>
<organism evidence="2 3">
    <name type="scientific">Morella rubra</name>
    <name type="common">Chinese bayberry</name>
    <dbReference type="NCBI Taxonomy" id="262757"/>
    <lineage>
        <taxon>Eukaryota</taxon>
        <taxon>Viridiplantae</taxon>
        <taxon>Streptophyta</taxon>
        <taxon>Embryophyta</taxon>
        <taxon>Tracheophyta</taxon>
        <taxon>Spermatophyta</taxon>
        <taxon>Magnoliopsida</taxon>
        <taxon>eudicotyledons</taxon>
        <taxon>Gunneridae</taxon>
        <taxon>Pentapetalae</taxon>
        <taxon>rosids</taxon>
        <taxon>fabids</taxon>
        <taxon>Fagales</taxon>
        <taxon>Myricaceae</taxon>
        <taxon>Morella</taxon>
    </lineage>
</organism>
<proteinExistence type="predicted"/>
<feature type="region of interest" description="Disordered" evidence="1">
    <location>
        <begin position="29"/>
        <end position="64"/>
    </location>
</feature>
<sequence>MTPVEVDPPNITFRHSWLNVGIMLPPAWGRRSSPPKCNSIQQRDDAKGAQARGGRGVASRTRSSDRLWGLARASGTPRQLFIDLSTEPVEGTQTSVVTEQPHSGPSKRKQTHGLIT</sequence>
<reference evidence="2 3" key="1">
    <citation type="journal article" date="2019" name="Plant Biotechnol. J.">
        <title>The red bayberry genome and genetic basis of sex determination.</title>
        <authorList>
            <person name="Jia H.M."/>
            <person name="Jia H.J."/>
            <person name="Cai Q.L."/>
            <person name="Wang Y."/>
            <person name="Zhao H.B."/>
            <person name="Yang W.F."/>
            <person name="Wang G.Y."/>
            <person name="Li Y.H."/>
            <person name="Zhan D.L."/>
            <person name="Shen Y.T."/>
            <person name="Niu Q.F."/>
            <person name="Chang L."/>
            <person name="Qiu J."/>
            <person name="Zhao L."/>
            <person name="Xie H.B."/>
            <person name="Fu W.Y."/>
            <person name="Jin J."/>
            <person name="Li X.W."/>
            <person name="Jiao Y."/>
            <person name="Zhou C.C."/>
            <person name="Tu T."/>
            <person name="Chai C.Y."/>
            <person name="Gao J.L."/>
            <person name="Fan L.J."/>
            <person name="van de Weg E."/>
            <person name="Wang J.Y."/>
            <person name="Gao Z.S."/>
        </authorList>
    </citation>
    <scope>NUCLEOTIDE SEQUENCE [LARGE SCALE GENOMIC DNA]</scope>
    <source>
        <tissue evidence="2">Leaves</tissue>
    </source>
</reference>
<evidence type="ECO:0000256" key="1">
    <source>
        <dbReference type="SAM" id="MobiDB-lite"/>
    </source>
</evidence>
<keyword evidence="3" id="KW-1185">Reference proteome</keyword>
<feature type="compositionally biased region" description="Basic residues" evidence="1">
    <location>
        <begin position="105"/>
        <end position="116"/>
    </location>
</feature>
<evidence type="ECO:0000313" key="3">
    <source>
        <dbReference type="Proteomes" id="UP000516437"/>
    </source>
</evidence>
<dbReference type="EMBL" id="RXIC02000024">
    <property type="protein sequence ID" value="KAB1210806.1"/>
    <property type="molecule type" value="Genomic_DNA"/>
</dbReference>
<dbReference type="Proteomes" id="UP000516437">
    <property type="component" value="Chromosome 6"/>
</dbReference>